<comment type="caution">
    <text evidence="1">The sequence shown here is derived from an EMBL/GenBank/DDBJ whole genome shotgun (WGS) entry which is preliminary data.</text>
</comment>
<dbReference type="PANTHER" id="PTHR26312">
    <property type="entry name" value="TETRATRICOPEPTIDE REPEAT PROTEIN 5"/>
    <property type="match status" value="1"/>
</dbReference>
<dbReference type="Gene3D" id="1.25.40.10">
    <property type="entry name" value="Tetratricopeptide repeat domain"/>
    <property type="match status" value="1"/>
</dbReference>
<dbReference type="PANTHER" id="PTHR26312:SF123">
    <property type="entry name" value="TETRATRICOPEPTIDE REPEAT (TPR)-LIKE SUPERFAMILY PROTEIN"/>
    <property type="match status" value="1"/>
</dbReference>
<proteinExistence type="predicted"/>
<dbReference type="SUPFAM" id="SSF48452">
    <property type="entry name" value="TPR-like"/>
    <property type="match status" value="1"/>
</dbReference>
<reference evidence="1 2" key="1">
    <citation type="journal article" date="2022" name="Nat. Genet.">
        <title>Improved pea reference genome and pan-genome highlight genomic features and evolutionary characteristics.</title>
        <authorList>
            <person name="Yang T."/>
            <person name="Liu R."/>
            <person name="Luo Y."/>
            <person name="Hu S."/>
            <person name="Wang D."/>
            <person name="Wang C."/>
            <person name="Pandey M.K."/>
            <person name="Ge S."/>
            <person name="Xu Q."/>
            <person name="Li N."/>
            <person name="Li G."/>
            <person name="Huang Y."/>
            <person name="Saxena R.K."/>
            <person name="Ji Y."/>
            <person name="Li M."/>
            <person name="Yan X."/>
            <person name="He Y."/>
            <person name="Liu Y."/>
            <person name="Wang X."/>
            <person name="Xiang C."/>
            <person name="Varshney R.K."/>
            <person name="Ding H."/>
            <person name="Gao S."/>
            <person name="Zong X."/>
        </authorList>
    </citation>
    <scope>NUCLEOTIDE SEQUENCE [LARGE SCALE GENOMIC DNA]</scope>
    <source>
        <strain evidence="1 2">cv. Zhongwan 6</strain>
    </source>
</reference>
<evidence type="ECO:0000313" key="1">
    <source>
        <dbReference type="EMBL" id="KAI5438074.1"/>
    </source>
</evidence>
<gene>
    <name evidence="1" type="ORF">KIW84_023987</name>
</gene>
<organism evidence="1 2">
    <name type="scientific">Pisum sativum</name>
    <name type="common">Garden pea</name>
    <name type="synonym">Lathyrus oleraceus</name>
    <dbReference type="NCBI Taxonomy" id="3888"/>
    <lineage>
        <taxon>Eukaryota</taxon>
        <taxon>Viridiplantae</taxon>
        <taxon>Streptophyta</taxon>
        <taxon>Embryophyta</taxon>
        <taxon>Tracheophyta</taxon>
        <taxon>Spermatophyta</taxon>
        <taxon>Magnoliopsida</taxon>
        <taxon>eudicotyledons</taxon>
        <taxon>Gunneridae</taxon>
        <taxon>Pentapetalae</taxon>
        <taxon>rosids</taxon>
        <taxon>fabids</taxon>
        <taxon>Fabales</taxon>
        <taxon>Fabaceae</taxon>
        <taxon>Papilionoideae</taxon>
        <taxon>50 kb inversion clade</taxon>
        <taxon>NPAAA clade</taxon>
        <taxon>Hologalegina</taxon>
        <taxon>IRL clade</taxon>
        <taxon>Fabeae</taxon>
        <taxon>Lathyrus</taxon>
    </lineage>
</organism>
<dbReference type="EMBL" id="JAMSHJ010000002">
    <property type="protein sequence ID" value="KAI5438074.1"/>
    <property type="molecule type" value="Genomic_DNA"/>
</dbReference>
<dbReference type="Gramene" id="Psat02G0398700-T1">
    <property type="protein sequence ID" value="KAI5438074.1"/>
    <property type="gene ID" value="KIW84_023987"/>
</dbReference>
<evidence type="ECO:0000313" key="2">
    <source>
        <dbReference type="Proteomes" id="UP001058974"/>
    </source>
</evidence>
<dbReference type="Proteomes" id="UP001058974">
    <property type="component" value="Chromosome 2"/>
</dbReference>
<keyword evidence="2" id="KW-1185">Reference proteome</keyword>
<feature type="non-terminal residue" evidence="1">
    <location>
        <position position="1"/>
    </location>
</feature>
<dbReference type="AlphaFoldDB" id="A0A9D4YFB3"/>
<name>A0A9D4YFB3_PEA</name>
<sequence length="263" mass="28998">KGAIALLYKTNLFYLTLTHNKAIMKPSLFRTGSVPVLPGSPRTSLSRQVSFSGDKNHHVQSPRLSLHFHSTDQHSNGISRELSESAAIRSPNENFGFSRNLNRSGSQYFPLEEAGLGGGGCDHGDVIVASGGNGGERIKIGAYYEEMLKSNPTDALLLRNYGKFLHEVEKNLVRAEEYYGRAILANPEDGELLSLYGKLIWEMNRDEERAQSYFDQAIHAAPDDSTVLGSYAHFMWEAEEVVANGGEMKGKEEESAAELTAPF</sequence>
<dbReference type="InterPro" id="IPR011990">
    <property type="entry name" value="TPR-like_helical_dom_sf"/>
</dbReference>
<protein>
    <submittedName>
        <fullName evidence="1">Uncharacterized protein</fullName>
    </submittedName>
</protein>
<accession>A0A9D4YFB3</accession>